<keyword evidence="2" id="KW-1185">Reference proteome</keyword>
<dbReference type="Proteomes" id="UP001164250">
    <property type="component" value="Chromosome 5"/>
</dbReference>
<organism evidence="1 2">
    <name type="scientific">Pistacia atlantica</name>
    <dbReference type="NCBI Taxonomy" id="434234"/>
    <lineage>
        <taxon>Eukaryota</taxon>
        <taxon>Viridiplantae</taxon>
        <taxon>Streptophyta</taxon>
        <taxon>Embryophyta</taxon>
        <taxon>Tracheophyta</taxon>
        <taxon>Spermatophyta</taxon>
        <taxon>Magnoliopsida</taxon>
        <taxon>eudicotyledons</taxon>
        <taxon>Gunneridae</taxon>
        <taxon>Pentapetalae</taxon>
        <taxon>rosids</taxon>
        <taxon>malvids</taxon>
        <taxon>Sapindales</taxon>
        <taxon>Anacardiaceae</taxon>
        <taxon>Pistacia</taxon>
    </lineage>
</organism>
<accession>A0ACC1BG77</accession>
<evidence type="ECO:0000313" key="2">
    <source>
        <dbReference type="Proteomes" id="UP001164250"/>
    </source>
</evidence>
<name>A0ACC1BG77_9ROSI</name>
<evidence type="ECO:0000313" key="1">
    <source>
        <dbReference type="EMBL" id="KAJ0097945.1"/>
    </source>
</evidence>
<dbReference type="EMBL" id="CM047901">
    <property type="protein sequence ID" value="KAJ0097945.1"/>
    <property type="molecule type" value="Genomic_DNA"/>
</dbReference>
<reference evidence="2" key="1">
    <citation type="journal article" date="2023" name="G3 (Bethesda)">
        <title>Genome assembly and association tests identify interacting loci associated with vigor, precocity, and sex in interspecific pistachio rootstocks.</title>
        <authorList>
            <person name="Palmer W."/>
            <person name="Jacygrad E."/>
            <person name="Sagayaradj S."/>
            <person name="Cavanaugh K."/>
            <person name="Han R."/>
            <person name="Bertier L."/>
            <person name="Beede B."/>
            <person name="Kafkas S."/>
            <person name="Golino D."/>
            <person name="Preece J."/>
            <person name="Michelmore R."/>
        </authorList>
    </citation>
    <scope>NUCLEOTIDE SEQUENCE [LARGE SCALE GENOMIC DNA]</scope>
</reference>
<proteinExistence type="predicted"/>
<sequence length="567" mass="62865">MATPMRRYEDEGMTTGPPTSYNPVAPTSYSPKQTFLQRLCQMLCGGANSPTNEQPNQKVGRSNGINGDGPEKMGNKHFGNSDQEAERKASGSHKAGQSWESKKETSNGTPADNTWEQPVEKPVYSSSQDVIKEAMNKNGEYKDPEPPKVIIRSFDQQSEAQQKEGVKQAKNSENQTKRITGSTEQTAGLPRRNEKQNDSAQQPSHYRDHKFTETSPPKTTTSSFGLEFVMQPSFNKDDKYADASFPKPTKSSAAPQIKDDKYADTSPLPTAKSSSAPQIVRQTSFKDKKYEDTNPSITTKSSVVQQIVRQTSFKDKKYADRSPSITTTSSVVPQISRQTSFKDKKYVDTSPPITTTSSGGTHKYSDTSTPTTTKSSFMQNFVRQTSFNDDDKYRNTRVGQKDVKETNFCKDDKYTNTNNPPKTSRSSVGHTSVEQQKGVSKQENYNENQVNTRQSSPMSTNISSLGQGGQYQSQKSVAKPEGINKDVKTTGLNHPGGIKSTEHASKEQHKGVHKQDNSYELDRDAKSDPSKVTISGSRQKETVIALSNQQKGIYKQEDTSTKDKFGY</sequence>
<comment type="caution">
    <text evidence="1">The sequence shown here is derived from an EMBL/GenBank/DDBJ whole genome shotgun (WGS) entry which is preliminary data.</text>
</comment>
<protein>
    <submittedName>
        <fullName evidence="1">Uncharacterized protein</fullName>
    </submittedName>
</protein>
<gene>
    <name evidence="1" type="ORF">Patl1_27617</name>
</gene>